<feature type="region of interest" description="Disordered" evidence="3">
    <location>
        <begin position="422"/>
        <end position="508"/>
    </location>
</feature>
<dbReference type="Pfam" id="PF04925">
    <property type="entry name" value="SHQ1"/>
    <property type="match status" value="1"/>
</dbReference>
<reference evidence="5 6" key="1">
    <citation type="journal article" date="2017" name="Gigascience">
        <title>Draft genome of the honey bee ectoparasitic mite, Tropilaelaps mercedesae, is shaped by the parasitic life history.</title>
        <authorList>
            <person name="Dong X."/>
            <person name="Armstrong S.D."/>
            <person name="Xia D."/>
            <person name="Makepeace B.L."/>
            <person name="Darby A.C."/>
            <person name="Kadowaki T."/>
        </authorList>
    </citation>
    <scope>NUCLEOTIDE SEQUENCE [LARGE SCALE GENOMIC DNA]</scope>
    <source>
        <strain evidence="5">Wuxi-XJTLU</strain>
    </source>
</reference>
<dbReference type="InterPro" id="IPR039742">
    <property type="entry name" value="Shq1"/>
</dbReference>
<dbReference type="SUPFAM" id="SSF49764">
    <property type="entry name" value="HSP20-like chaperones"/>
    <property type="match status" value="1"/>
</dbReference>
<evidence type="ECO:0000313" key="5">
    <source>
        <dbReference type="EMBL" id="OQR66370.1"/>
    </source>
</evidence>
<protein>
    <recommendedName>
        <fullName evidence="2">Protein SHQ1 homolog</fullName>
    </recommendedName>
</protein>
<accession>A0A1V9WYN8</accession>
<name>A0A1V9WYN8_9ACAR</name>
<dbReference type="Proteomes" id="UP000192247">
    <property type="component" value="Unassembled WGS sequence"/>
</dbReference>
<dbReference type="PANTHER" id="PTHR12967">
    <property type="entry name" value="PROTEIN SHQ1 HOMOLOG"/>
    <property type="match status" value="1"/>
</dbReference>
<keyword evidence="6" id="KW-1185">Reference proteome</keyword>
<dbReference type="InterPro" id="IPR048696">
    <property type="entry name" value="SHQ1-like_CS"/>
</dbReference>
<dbReference type="GO" id="GO:0000493">
    <property type="term" value="P:box H/ACA snoRNP assembly"/>
    <property type="evidence" value="ECO:0007669"/>
    <property type="project" value="InterPro"/>
</dbReference>
<evidence type="ECO:0000256" key="3">
    <source>
        <dbReference type="SAM" id="MobiDB-lite"/>
    </source>
</evidence>
<dbReference type="Gene3D" id="2.60.40.790">
    <property type="match status" value="1"/>
</dbReference>
<sequence length="508" mass="57062">MLTPAFEIRQDSRTVFLTIKAPYTNIKDCDIYVFENEVKFYSKPYFLRLNLPGNVVENGNATAKYDADSGTFELVLPKEVPGEWFEDLELLTKLLAPKVKPGQQPFIEDIDGAPTEVLDDEEGDIWQVEQIPFEEAAASLQSRMYGFNRSKTGVIARIQADLPGICDIRDPELKSVEIARAERLEREKKDFDGDHYLHDLFDNEGEIAEVLNAELDLTKELKFDDDESALLSRLPARSFIMTKEDKLRCVLGLADLMFAWAYNNRVCEGEWHTESGWTVAKLSSTLAYMEEFISMKAVMNSCIRRSLIYPLYRRYDLAVRCWQDAIEVFRAGSMRVLKCLLDIHHALENDADARYVLNELYIADYMIWLQRQCKSQRLVEIADKMAQVEVTKEELCLDLAGFEEAAKIVELEKKLESLAMEKKPSEQASVGDSKAVAAANASTHPVGAPAAVLDSDDESGSASSTSANDTDDYDSFEESNSSDAQSTSSSSTSEPQSLKSASSVNRNL</sequence>
<dbReference type="AlphaFoldDB" id="A0A1V9WYN8"/>
<comment type="caution">
    <text evidence="5">The sequence shown here is derived from an EMBL/GenBank/DDBJ whole genome shotgun (WGS) entry which is preliminary data.</text>
</comment>
<dbReference type="PANTHER" id="PTHR12967:SF0">
    <property type="entry name" value="PROTEIN SHQ1 HOMOLOG"/>
    <property type="match status" value="1"/>
</dbReference>
<feature type="domain" description="CS" evidence="4">
    <location>
        <begin position="1"/>
        <end position="89"/>
    </location>
</feature>
<gene>
    <name evidence="5" type="ORF">BIW11_04991</name>
</gene>
<dbReference type="GO" id="GO:0005654">
    <property type="term" value="C:nucleoplasm"/>
    <property type="evidence" value="ECO:0007669"/>
    <property type="project" value="TreeGrafter"/>
</dbReference>
<dbReference type="InterPro" id="IPR008978">
    <property type="entry name" value="HSP20-like_chaperone"/>
</dbReference>
<evidence type="ECO:0000256" key="2">
    <source>
        <dbReference type="ARBA" id="ARBA00013750"/>
    </source>
</evidence>
<dbReference type="GO" id="GO:0005737">
    <property type="term" value="C:cytoplasm"/>
    <property type="evidence" value="ECO:0007669"/>
    <property type="project" value="TreeGrafter"/>
</dbReference>
<evidence type="ECO:0000259" key="4">
    <source>
        <dbReference type="PROSITE" id="PS51203"/>
    </source>
</evidence>
<dbReference type="CDD" id="cd06463">
    <property type="entry name" value="p23_like"/>
    <property type="match status" value="1"/>
</dbReference>
<dbReference type="PROSITE" id="PS51203">
    <property type="entry name" value="CS"/>
    <property type="match status" value="1"/>
</dbReference>
<dbReference type="OrthoDB" id="73639at2759"/>
<evidence type="ECO:0000313" key="6">
    <source>
        <dbReference type="Proteomes" id="UP000192247"/>
    </source>
</evidence>
<dbReference type="GO" id="GO:0051082">
    <property type="term" value="F:unfolded protein binding"/>
    <property type="evidence" value="ECO:0007669"/>
    <property type="project" value="TreeGrafter"/>
</dbReference>
<dbReference type="InterPro" id="IPR007009">
    <property type="entry name" value="Shq1_C"/>
</dbReference>
<feature type="compositionally biased region" description="Low complexity" evidence="3">
    <location>
        <begin position="479"/>
        <end position="500"/>
    </location>
</feature>
<dbReference type="EMBL" id="MNPL01032785">
    <property type="protein sequence ID" value="OQR66370.1"/>
    <property type="molecule type" value="Genomic_DNA"/>
</dbReference>
<dbReference type="InterPro" id="IPR007052">
    <property type="entry name" value="CS_dom"/>
</dbReference>
<comment type="similarity">
    <text evidence="1">Belongs to the SHQ1 family.</text>
</comment>
<dbReference type="STRING" id="418985.A0A1V9WYN8"/>
<evidence type="ECO:0000256" key="1">
    <source>
        <dbReference type="ARBA" id="ARBA00005607"/>
    </source>
</evidence>
<organism evidence="5 6">
    <name type="scientific">Tropilaelaps mercedesae</name>
    <dbReference type="NCBI Taxonomy" id="418985"/>
    <lineage>
        <taxon>Eukaryota</taxon>
        <taxon>Metazoa</taxon>
        <taxon>Ecdysozoa</taxon>
        <taxon>Arthropoda</taxon>
        <taxon>Chelicerata</taxon>
        <taxon>Arachnida</taxon>
        <taxon>Acari</taxon>
        <taxon>Parasitiformes</taxon>
        <taxon>Mesostigmata</taxon>
        <taxon>Gamasina</taxon>
        <taxon>Dermanyssoidea</taxon>
        <taxon>Laelapidae</taxon>
        <taxon>Tropilaelaps</taxon>
    </lineage>
</organism>
<dbReference type="Pfam" id="PF21413">
    <property type="entry name" value="SHQ1-like_CS"/>
    <property type="match status" value="1"/>
</dbReference>
<dbReference type="InParanoid" id="A0A1V9WYN8"/>
<proteinExistence type="inferred from homology"/>